<dbReference type="STRING" id="94208.A0A2S4L9D1"/>
<evidence type="ECO:0000256" key="4">
    <source>
        <dbReference type="ARBA" id="ARBA00022989"/>
    </source>
</evidence>
<organism evidence="8 9">
    <name type="scientific">Tolypocladium paradoxum</name>
    <dbReference type="NCBI Taxonomy" id="94208"/>
    <lineage>
        <taxon>Eukaryota</taxon>
        <taxon>Fungi</taxon>
        <taxon>Dikarya</taxon>
        <taxon>Ascomycota</taxon>
        <taxon>Pezizomycotina</taxon>
        <taxon>Sordariomycetes</taxon>
        <taxon>Hypocreomycetidae</taxon>
        <taxon>Hypocreales</taxon>
        <taxon>Ophiocordycipitaceae</taxon>
        <taxon>Tolypocladium</taxon>
    </lineage>
</organism>
<feature type="transmembrane region" description="Helical" evidence="7">
    <location>
        <begin position="344"/>
        <end position="368"/>
    </location>
</feature>
<dbReference type="GO" id="GO:0006865">
    <property type="term" value="P:amino acid transport"/>
    <property type="evidence" value="ECO:0007669"/>
    <property type="project" value="InterPro"/>
</dbReference>
<dbReference type="EMBL" id="PKSG01000074">
    <property type="protein sequence ID" value="POR39055.1"/>
    <property type="molecule type" value="Genomic_DNA"/>
</dbReference>
<evidence type="ECO:0000256" key="5">
    <source>
        <dbReference type="ARBA" id="ARBA00023136"/>
    </source>
</evidence>
<dbReference type="Pfam" id="PF13520">
    <property type="entry name" value="AA_permease_2"/>
    <property type="match status" value="1"/>
</dbReference>
<evidence type="ECO:0000313" key="8">
    <source>
        <dbReference type="EMBL" id="POR39055.1"/>
    </source>
</evidence>
<dbReference type="GO" id="GO:0016020">
    <property type="term" value="C:membrane"/>
    <property type="evidence" value="ECO:0007669"/>
    <property type="project" value="UniProtKB-SubCell"/>
</dbReference>
<evidence type="ECO:0000256" key="3">
    <source>
        <dbReference type="ARBA" id="ARBA00022692"/>
    </source>
</evidence>
<evidence type="ECO:0000256" key="1">
    <source>
        <dbReference type="ARBA" id="ARBA00004141"/>
    </source>
</evidence>
<keyword evidence="5 7" id="KW-0472">Membrane</keyword>
<sequence>MDRPKMQPSGPSPDVMDNRLLVDDDDAAASVDQATRDANDLAALGHAQTLTRKFSLWSMLALAFCVLGTWSTMAQGLNNGLTNGGPVAVLWGLCVVALCNTCVALSLGELCSSMPTALGQACWTAQLWPAPAGRFASYLCAWANTFGWWTLAASQVAFMTDFLLAMKLMFDEDWPGAAAGWLRFLVYVAMTLAFTLFNLVACRREAVLPAFNGAVGVCFVALFVVFALALPISVATRSGLAFQRASFVFAQWLNGTGWPDGVCWFLGLVQGAYGLTAFDSVIHMVEEMPAPRRNAPRTMCLAVLCGALSGFLFMVVCLFCIQDVDRLLEPPSGFPFIEITQSTVGLTGAAVLIGLFIFNGLGQGVSILTSASRLTWSFARDGGFPFGPYFAHVDAKWKVPARSLWLQAVIVSLVGVLYLFANTVLQAVLSVSTIALTVSYAIPIVALLVVGRDKMPPGEFSLGRLGPLINVVSIAYCAVTTVFFFFPTRPNPPPSDMNFAIAVFGVMLVVAVGFWLVQGRKTFMQTAEMAEHVVYARSLGAEASNESQARSSSANKKPSATDC</sequence>
<keyword evidence="9" id="KW-1185">Reference proteome</keyword>
<keyword evidence="4 7" id="KW-1133">Transmembrane helix</keyword>
<feature type="transmembrane region" description="Helical" evidence="7">
    <location>
        <begin position="178"/>
        <end position="201"/>
    </location>
</feature>
<dbReference type="PIRSF" id="PIRSF006060">
    <property type="entry name" value="AA_transporter"/>
    <property type="match status" value="1"/>
</dbReference>
<feature type="transmembrane region" description="Helical" evidence="7">
    <location>
        <begin position="85"/>
        <end position="107"/>
    </location>
</feature>
<feature type="transmembrane region" description="Helical" evidence="7">
    <location>
        <begin position="462"/>
        <end position="486"/>
    </location>
</feature>
<comment type="caution">
    <text evidence="8">The sequence shown here is derived from an EMBL/GenBank/DDBJ whole genome shotgun (WGS) entry which is preliminary data.</text>
</comment>
<keyword evidence="2" id="KW-0813">Transport</keyword>
<feature type="transmembrane region" description="Helical" evidence="7">
    <location>
        <begin position="213"/>
        <end position="236"/>
    </location>
</feature>
<evidence type="ECO:0000256" key="6">
    <source>
        <dbReference type="SAM" id="MobiDB-lite"/>
    </source>
</evidence>
<dbReference type="OrthoDB" id="2417308at2759"/>
<evidence type="ECO:0000313" key="9">
    <source>
        <dbReference type="Proteomes" id="UP000237481"/>
    </source>
</evidence>
<dbReference type="InterPro" id="IPR002293">
    <property type="entry name" value="AA/rel_permease1"/>
</dbReference>
<evidence type="ECO:0000256" key="7">
    <source>
        <dbReference type="SAM" id="Phobius"/>
    </source>
</evidence>
<dbReference type="AlphaFoldDB" id="A0A2S4L9D1"/>
<keyword evidence="3 7" id="KW-0812">Transmembrane</keyword>
<dbReference type="PROSITE" id="PS00218">
    <property type="entry name" value="AMINO_ACID_PERMEASE_1"/>
    <property type="match status" value="1"/>
</dbReference>
<feature type="transmembrane region" description="Helical" evidence="7">
    <location>
        <begin position="135"/>
        <end position="158"/>
    </location>
</feature>
<feature type="transmembrane region" description="Helical" evidence="7">
    <location>
        <begin position="404"/>
        <end position="421"/>
    </location>
</feature>
<dbReference type="PANTHER" id="PTHR45649:SF22">
    <property type="entry name" value="TRANSPORTER, PUTATIVE (EUROFUNG)-RELATED"/>
    <property type="match status" value="1"/>
</dbReference>
<dbReference type="Proteomes" id="UP000237481">
    <property type="component" value="Unassembled WGS sequence"/>
</dbReference>
<evidence type="ECO:0000256" key="2">
    <source>
        <dbReference type="ARBA" id="ARBA00022448"/>
    </source>
</evidence>
<feature type="transmembrane region" description="Helical" evidence="7">
    <location>
        <begin position="299"/>
        <end position="324"/>
    </location>
</feature>
<name>A0A2S4L9D1_9HYPO</name>
<proteinExistence type="predicted"/>
<reference evidence="8 9" key="1">
    <citation type="submission" date="2018-01" db="EMBL/GenBank/DDBJ databases">
        <title>Harnessing the power of phylogenomics to disentangle the directionality and signatures of interkingdom host jumping in the parasitic fungal genus Tolypocladium.</title>
        <authorList>
            <person name="Quandt C.A."/>
            <person name="Patterson W."/>
            <person name="Spatafora J.W."/>
        </authorList>
    </citation>
    <scope>NUCLEOTIDE SEQUENCE [LARGE SCALE GENOMIC DNA]</scope>
    <source>
        <strain evidence="8 9">NRBC 100945</strain>
    </source>
</reference>
<feature type="compositionally biased region" description="Polar residues" evidence="6">
    <location>
        <begin position="544"/>
        <end position="563"/>
    </location>
</feature>
<feature type="transmembrane region" description="Helical" evidence="7">
    <location>
        <begin position="427"/>
        <end position="450"/>
    </location>
</feature>
<dbReference type="GO" id="GO:0022857">
    <property type="term" value="F:transmembrane transporter activity"/>
    <property type="evidence" value="ECO:0007669"/>
    <property type="project" value="InterPro"/>
</dbReference>
<feature type="transmembrane region" description="Helical" evidence="7">
    <location>
        <begin position="256"/>
        <end position="278"/>
    </location>
</feature>
<feature type="transmembrane region" description="Helical" evidence="7">
    <location>
        <begin position="54"/>
        <end position="73"/>
    </location>
</feature>
<dbReference type="InterPro" id="IPR004840">
    <property type="entry name" value="Amino_acid_permease_CS"/>
</dbReference>
<comment type="subcellular location">
    <subcellularLocation>
        <location evidence="1">Membrane</location>
        <topology evidence="1">Multi-pass membrane protein</topology>
    </subcellularLocation>
</comment>
<feature type="region of interest" description="Disordered" evidence="6">
    <location>
        <begin position="542"/>
        <end position="563"/>
    </location>
</feature>
<feature type="transmembrane region" description="Helical" evidence="7">
    <location>
        <begin position="498"/>
        <end position="517"/>
    </location>
</feature>
<accession>A0A2S4L9D1</accession>
<gene>
    <name evidence="8" type="ORF">TPAR_00733</name>
</gene>
<dbReference type="PANTHER" id="PTHR45649">
    <property type="entry name" value="AMINO-ACID PERMEASE BAT1"/>
    <property type="match status" value="1"/>
</dbReference>
<dbReference type="Gene3D" id="1.20.1740.10">
    <property type="entry name" value="Amino acid/polyamine transporter I"/>
    <property type="match status" value="1"/>
</dbReference>
<protein>
    <submittedName>
        <fullName evidence="8">Choline transport protein</fullName>
    </submittedName>
</protein>